<evidence type="ECO:0000259" key="1">
    <source>
        <dbReference type="PROSITE" id="PS50112"/>
    </source>
</evidence>
<evidence type="ECO:0000259" key="3">
    <source>
        <dbReference type="PROSITE" id="PS50883"/>
    </source>
</evidence>
<keyword evidence="6" id="KW-1185">Reference proteome</keyword>
<dbReference type="SMART" id="SM00091">
    <property type="entry name" value="PAS"/>
    <property type="match status" value="3"/>
</dbReference>
<dbReference type="CDD" id="cd01948">
    <property type="entry name" value="EAL"/>
    <property type="match status" value="1"/>
</dbReference>
<evidence type="ECO:0000259" key="4">
    <source>
        <dbReference type="PROSITE" id="PS50887"/>
    </source>
</evidence>
<dbReference type="InterPro" id="IPR000160">
    <property type="entry name" value="GGDEF_dom"/>
</dbReference>
<dbReference type="PROSITE" id="PS50883">
    <property type="entry name" value="EAL"/>
    <property type="match status" value="1"/>
</dbReference>
<reference evidence="5" key="1">
    <citation type="submission" date="2022-04" db="EMBL/GenBank/DDBJ databases">
        <title>Lysobacter sp. CAU 1642 isolated from sea sand.</title>
        <authorList>
            <person name="Kim W."/>
        </authorList>
    </citation>
    <scope>NUCLEOTIDE SEQUENCE</scope>
    <source>
        <strain evidence="5">CAU 1642</strain>
    </source>
</reference>
<dbReference type="PROSITE" id="PS50887">
    <property type="entry name" value="GGDEF"/>
    <property type="match status" value="1"/>
</dbReference>
<dbReference type="SUPFAM" id="SSF55073">
    <property type="entry name" value="Nucleotide cyclase"/>
    <property type="match status" value="1"/>
</dbReference>
<name>A0ABT0GH06_9GAMM</name>
<dbReference type="PANTHER" id="PTHR44757:SF2">
    <property type="entry name" value="BIOFILM ARCHITECTURE MAINTENANCE PROTEIN MBAA"/>
    <property type="match status" value="1"/>
</dbReference>
<dbReference type="Pfam" id="PF00563">
    <property type="entry name" value="EAL"/>
    <property type="match status" value="1"/>
</dbReference>
<dbReference type="EMBL" id="JALNMH010000004">
    <property type="protein sequence ID" value="MCK7593352.1"/>
    <property type="molecule type" value="Genomic_DNA"/>
</dbReference>
<feature type="domain" description="PAC" evidence="2">
    <location>
        <begin position="322"/>
        <end position="374"/>
    </location>
</feature>
<dbReference type="Pfam" id="PF13426">
    <property type="entry name" value="PAS_9"/>
    <property type="match status" value="1"/>
</dbReference>
<dbReference type="SMART" id="SM00052">
    <property type="entry name" value="EAL"/>
    <property type="match status" value="1"/>
</dbReference>
<dbReference type="Gene3D" id="3.30.450.20">
    <property type="entry name" value="PAS domain"/>
    <property type="match status" value="3"/>
</dbReference>
<dbReference type="InterPro" id="IPR001633">
    <property type="entry name" value="EAL_dom"/>
</dbReference>
<dbReference type="PROSITE" id="PS50112">
    <property type="entry name" value="PAS"/>
    <property type="match status" value="2"/>
</dbReference>
<dbReference type="SUPFAM" id="SSF55785">
    <property type="entry name" value="PYP-like sensor domain (PAS domain)"/>
    <property type="match status" value="3"/>
</dbReference>
<dbReference type="SMART" id="SM00267">
    <property type="entry name" value="GGDEF"/>
    <property type="match status" value="1"/>
</dbReference>
<feature type="domain" description="GGDEF" evidence="4">
    <location>
        <begin position="406"/>
        <end position="538"/>
    </location>
</feature>
<dbReference type="Gene3D" id="3.30.70.270">
    <property type="match status" value="1"/>
</dbReference>
<evidence type="ECO:0000259" key="2">
    <source>
        <dbReference type="PROSITE" id="PS50113"/>
    </source>
</evidence>
<dbReference type="NCBIfam" id="TIGR00229">
    <property type="entry name" value="sensory_box"/>
    <property type="match status" value="2"/>
</dbReference>
<feature type="domain" description="EAL" evidence="3">
    <location>
        <begin position="547"/>
        <end position="800"/>
    </location>
</feature>
<protein>
    <submittedName>
        <fullName evidence="5">EAL domain-containing protein</fullName>
    </submittedName>
</protein>
<accession>A0ABT0GH06</accession>
<dbReference type="InterPro" id="IPR000014">
    <property type="entry name" value="PAS"/>
</dbReference>
<dbReference type="NCBIfam" id="TIGR00254">
    <property type="entry name" value="GGDEF"/>
    <property type="match status" value="1"/>
</dbReference>
<dbReference type="InterPro" id="IPR043128">
    <property type="entry name" value="Rev_trsase/Diguanyl_cyclase"/>
</dbReference>
<organism evidence="5 6">
    <name type="scientific">Pseudomarimonas salicorniae</name>
    <dbReference type="NCBI Taxonomy" id="2933270"/>
    <lineage>
        <taxon>Bacteria</taxon>
        <taxon>Pseudomonadati</taxon>
        <taxon>Pseudomonadota</taxon>
        <taxon>Gammaproteobacteria</taxon>
        <taxon>Lysobacterales</taxon>
        <taxon>Lysobacteraceae</taxon>
        <taxon>Pseudomarimonas</taxon>
    </lineage>
</organism>
<dbReference type="PANTHER" id="PTHR44757">
    <property type="entry name" value="DIGUANYLATE CYCLASE DGCP"/>
    <property type="match status" value="1"/>
</dbReference>
<dbReference type="InterPro" id="IPR029787">
    <property type="entry name" value="Nucleotide_cyclase"/>
</dbReference>
<dbReference type="InterPro" id="IPR000700">
    <property type="entry name" value="PAS-assoc_C"/>
</dbReference>
<dbReference type="InterPro" id="IPR052155">
    <property type="entry name" value="Biofilm_reg_signaling"/>
</dbReference>
<comment type="caution">
    <text evidence="5">The sequence shown here is derived from an EMBL/GenBank/DDBJ whole genome shotgun (WGS) entry which is preliminary data.</text>
</comment>
<sequence length="800" mass="89107">MSLGSLQALIESVLEAVWLVDAEEQRILAVNRAAETLLGLPRERLIGQPVVNFAATSQDLFFWEDVAAGRGDSIYSETLVTRPDLSVVQVDRRVSRLCVDGSEPMLVVAMIDRSAQRQVEQELETIIAELRATLESTADGILVLDMEGGIRGYNHRFAELWDLPDVLLTRRDDAAVLAWLSQHVVDPEGYSERFSHIRRSPLLEAEDMLLLRSGRVLERVTLPQYARGRPIGRVFSFRDITQRLADEARLKLAASVFESSLDAIFVADHTLHLVAANPAFSRLTGFERSHIKGLPSERFLAEQAGSTSFSEVRAALIEHDYWQGELWARRSSGEAYPCLLSVVRIRGEEDQPDTFIGFFKDLTEAMAAKRRIEELAFTDALTGLPNRIMLRDRFEFAVRHAQRSRSGFAVMFIDLDRFKQINDSLGHAFGDRVLVEIADRLRIGLRAVDTASRLGGDEFVLVLSQVDAAGAEIAARRLLTDLAKPVVVDEMTFTLTASIGIAMYPDDGEDADELIKNADSAMYAVKERGRSDFRFYQRHMNVGLLSRMKLDQALRRALDADLLELHYQPKLGIADGRLVGVEALLRWCDDELGEVPPSRFIPIAEESGAIIPIGQWVLERAAAQAAAWAGRGWRVPVAVNLSAMQFNQSDFVESLGRLLERHALPGELLELELTESVLIADADDAMRRLHSLRELGLRLAIDDFGTGYSSLGYLKRFPIERLKIDRSFISDIPGNEEDEAIAVAIIELARALRLAVTAEGVETAAQKAFLARHGCTEMQGYLVAPALPADEVYARFSGRE</sequence>
<dbReference type="PIRSF" id="PIRSF005925">
    <property type="entry name" value="Dos"/>
    <property type="match status" value="1"/>
</dbReference>
<feature type="domain" description="PAS" evidence="1">
    <location>
        <begin position="249"/>
        <end position="293"/>
    </location>
</feature>
<dbReference type="RefSeq" id="WP_248206763.1">
    <property type="nucleotide sequence ID" value="NZ_JALNMH010000004.1"/>
</dbReference>
<dbReference type="Proteomes" id="UP001431449">
    <property type="component" value="Unassembled WGS sequence"/>
</dbReference>
<evidence type="ECO:0000313" key="5">
    <source>
        <dbReference type="EMBL" id="MCK7593352.1"/>
    </source>
</evidence>
<dbReference type="InterPro" id="IPR035919">
    <property type="entry name" value="EAL_sf"/>
</dbReference>
<dbReference type="Pfam" id="PF00990">
    <property type="entry name" value="GGDEF"/>
    <property type="match status" value="1"/>
</dbReference>
<feature type="domain" description="PAS" evidence="1">
    <location>
        <begin position="2"/>
        <end position="51"/>
    </location>
</feature>
<dbReference type="Pfam" id="PF00989">
    <property type="entry name" value="PAS"/>
    <property type="match status" value="1"/>
</dbReference>
<gene>
    <name evidence="5" type="ORF">M0G41_06685</name>
</gene>
<dbReference type="CDD" id="cd00130">
    <property type="entry name" value="PAS"/>
    <property type="match status" value="2"/>
</dbReference>
<dbReference type="Gene3D" id="3.20.20.450">
    <property type="entry name" value="EAL domain"/>
    <property type="match status" value="1"/>
</dbReference>
<dbReference type="SUPFAM" id="SSF141868">
    <property type="entry name" value="EAL domain-like"/>
    <property type="match status" value="1"/>
</dbReference>
<dbReference type="Pfam" id="PF13188">
    <property type="entry name" value="PAS_8"/>
    <property type="match status" value="1"/>
</dbReference>
<evidence type="ECO:0000313" key="6">
    <source>
        <dbReference type="Proteomes" id="UP001431449"/>
    </source>
</evidence>
<dbReference type="CDD" id="cd01949">
    <property type="entry name" value="GGDEF"/>
    <property type="match status" value="1"/>
</dbReference>
<dbReference type="InterPro" id="IPR013767">
    <property type="entry name" value="PAS_fold"/>
</dbReference>
<dbReference type="PROSITE" id="PS50113">
    <property type="entry name" value="PAC"/>
    <property type="match status" value="1"/>
</dbReference>
<proteinExistence type="predicted"/>
<dbReference type="InterPro" id="IPR012226">
    <property type="entry name" value="Diguanyl_cyclase/Pdiesterase"/>
</dbReference>
<dbReference type="InterPro" id="IPR035965">
    <property type="entry name" value="PAS-like_dom_sf"/>
</dbReference>